<proteinExistence type="predicted"/>
<organism evidence="1 2">
    <name type="scientific">Caerostris darwini</name>
    <dbReference type="NCBI Taxonomy" id="1538125"/>
    <lineage>
        <taxon>Eukaryota</taxon>
        <taxon>Metazoa</taxon>
        <taxon>Ecdysozoa</taxon>
        <taxon>Arthropoda</taxon>
        <taxon>Chelicerata</taxon>
        <taxon>Arachnida</taxon>
        <taxon>Araneae</taxon>
        <taxon>Araneomorphae</taxon>
        <taxon>Entelegynae</taxon>
        <taxon>Araneoidea</taxon>
        <taxon>Araneidae</taxon>
        <taxon>Caerostris</taxon>
    </lineage>
</organism>
<gene>
    <name evidence="1" type="ORF">CDAR_498261</name>
</gene>
<evidence type="ECO:0000313" key="2">
    <source>
        <dbReference type="Proteomes" id="UP001054837"/>
    </source>
</evidence>
<accession>A0AAV4U019</accession>
<dbReference type="Proteomes" id="UP001054837">
    <property type="component" value="Unassembled WGS sequence"/>
</dbReference>
<protein>
    <submittedName>
        <fullName evidence="1">Uncharacterized protein</fullName>
    </submittedName>
</protein>
<reference evidence="1 2" key="1">
    <citation type="submission" date="2021-06" db="EMBL/GenBank/DDBJ databases">
        <title>Caerostris darwini draft genome.</title>
        <authorList>
            <person name="Kono N."/>
            <person name="Arakawa K."/>
        </authorList>
    </citation>
    <scope>NUCLEOTIDE SEQUENCE [LARGE SCALE GENOMIC DNA]</scope>
</reference>
<dbReference type="AlphaFoldDB" id="A0AAV4U019"/>
<keyword evidence="2" id="KW-1185">Reference proteome</keyword>
<evidence type="ECO:0000313" key="1">
    <source>
        <dbReference type="EMBL" id="GIY51090.1"/>
    </source>
</evidence>
<name>A0AAV4U019_9ARAC</name>
<dbReference type="EMBL" id="BPLQ01010495">
    <property type="protein sequence ID" value="GIY51090.1"/>
    <property type="molecule type" value="Genomic_DNA"/>
</dbReference>
<comment type="caution">
    <text evidence="1">The sequence shown here is derived from an EMBL/GenBank/DDBJ whole genome shotgun (WGS) entry which is preliminary data.</text>
</comment>
<sequence>MFVVDLVRIKRLYSVWSYERSFLEVMSPPTFLMSLPPLDLLCLGARHKIFIGIPYPVSNQSPLVLKTNSLTVKDIPDPKQKNTASFFQQVGCLEFEQRVLVDWKMSRRVEYGGHQDLWNLVKVIRTFDQGHKDLWNLVKVIRTFGQDHKDL</sequence>